<dbReference type="Proteomes" id="UP000017127">
    <property type="component" value="Unassembled WGS sequence"/>
</dbReference>
<dbReference type="EMBL" id="AUZM01000113">
    <property type="protein sequence ID" value="ERT04217.1"/>
    <property type="molecule type" value="Genomic_DNA"/>
</dbReference>
<dbReference type="AlphaFoldDB" id="U7QAK0"/>
<name>U7QAK0_9CYAN</name>
<reference evidence="2 3" key="1">
    <citation type="journal article" date="2013" name="Front. Microbiol.">
        <title>Comparative genomic analyses of the cyanobacterium, Lyngbya aestuarii BL J, a powerful hydrogen producer.</title>
        <authorList>
            <person name="Kothari A."/>
            <person name="Vaughn M."/>
            <person name="Garcia-Pichel F."/>
        </authorList>
    </citation>
    <scope>NUCLEOTIDE SEQUENCE [LARGE SCALE GENOMIC DNA]</scope>
    <source>
        <strain evidence="2 3">BL J</strain>
    </source>
</reference>
<feature type="domain" description="Endonuclease NucS C-terminal" evidence="1">
    <location>
        <begin position="29"/>
        <end position="84"/>
    </location>
</feature>
<dbReference type="GO" id="GO:0004519">
    <property type="term" value="F:endonuclease activity"/>
    <property type="evidence" value="ECO:0007669"/>
    <property type="project" value="InterPro"/>
</dbReference>
<evidence type="ECO:0000313" key="2">
    <source>
        <dbReference type="EMBL" id="ERT04217.1"/>
    </source>
</evidence>
<accession>U7QAK0</accession>
<keyword evidence="3" id="KW-1185">Reference proteome</keyword>
<sequence>MLRKSREGWEFNNEAALESFVWKNLSSLLGLKPLKQQYRVQGEVCDILAIDSCKRLVILELKNVEDRYIVQQLTRYYDNLLEERPLSSQIDYTRPIRLIAIAPCFHEYSFIDLKYHTLDLELLRFRITQVESRIYFAFNALRGATISKVIIPRPEKYIINPENAPNAKILPRPPKALLNIIEKDSVEKQNIVLDLREKILRFDERMAENSTEATIRYGKRKGKTQLYRAYHTRCVEFHRDQYSVSVDQNLDDPDIVVHTQTTDLWGEPLDKPRYSYSKKIVKIELFLYLPFPHDETNQRIIKVLVRTNDWKTVSGIVLPSRYKEPWKAGTYYPFEQYLNLYRKMTGKLAESNSLQILIDLALDEWKARN</sequence>
<evidence type="ECO:0000313" key="3">
    <source>
        <dbReference type="Proteomes" id="UP000017127"/>
    </source>
</evidence>
<dbReference type="Pfam" id="PF01939">
    <property type="entry name" value="NucS_C"/>
    <property type="match status" value="1"/>
</dbReference>
<dbReference type="OrthoDB" id="442038at2"/>
<dbReference type="Gene3D" id="3.40.1350.10">
    <property type="match status" value="1"/>
</dbReference>
<dbReference type="RefSeq" id="WP_023069519.1">
    <property type="nucleotide sequence ID" value="NZ_AUZM01000113.1"/>
</dbReference>
<comment type="caution">
    <text evidence="2">The sequence shown here is derived from an EMBL/GenBank/DDBJ whole genome shotgun (WGS) entry which is preliminary data.</text>
</comment>
<dbReference type="GO" id="GO:0003676">
    <property type="term" value="F:nucleic acid binding"/>
    <property type="evidence" value="ECO:0007669"/>
    <property type="project" value="InterPro"/>
</dbReference>
<evidence type="ECO:0000259" key="1">
    <source>
        <dbReference type="Pfam" id="PF01939"/>
    </source>
</evidence>
<proteinExistence type="predicted"/>
<gene>
    <name evidence="2" type="ORF">M595_5844</name>
</gene>
<protein>
    <recommendedName>
        <fullName evidence="1">Endonuclease NucS C-terminal domain-containing protein</fullName>
    </recommendedName>
</protein>
<organism evidence="2 3">
    <name type="scientific">Lyngbya aestuarii BL J</name>
    <dbReference type="NCBI Taxonomy" id="1348334"/>
    <lineage>
        <taxon>Bacteria</taxon>
        <taxon>Bacillati</taxon>
        <taxon>Cyanobacteriota</taxon>
        <taxon>Cyanophyceae</taxon>
        <taxon>Oscillatoriophycideae</taxon>
        <taxon>Oscillatoriales</taxon>
        <taxon>Microcoleaceae</taxon>
        <taxon>Lyngbya</taxon>
    </lineage>
</organism>
<dbReference type="PATRIC" id="fig|1348334.3.peg.5606"/>
<dbReference type="InterPro" id="IPR011856">
    <property type="entry name" value="tRNA_endonuc-like_dom_sf"/>
</dbReference>
<dbReference type="InterPro" id="IPR048301">
    <property type="entry name" value="NucS_C"/>
</dbReference>